<dbReference type="AlphaFoldDB" id="A0A4R2R6F3"/>
<keyword evidence="1" id="KW-0472">Membrane</keyword>
<name>A0A4R2R6F3_9PSEU</name>
<evidence type="ECO:0000256" key="1">
    <source>
        <dbReference type="SAM" id="Phobius"/>
    </source>
</evidence>
<keyword evidence="1" id="KW-1133">Transmembrane helix</keyword>
<proteinExistence type="predicted"/>
<protein>
    <submittedName>
        <fullName evidence="2">SdpI/YhfL family protein</fullName>
    </submittedName>
</protein>
<feature type="transmembrane region" description="Helical" evidence="1">
    <location>
        <begin position="102"/>
        <end position="121"/>
    </location>
</feature>
<accession>A0A4R2R6F3</accession>
<evidence type="ECO:0000313" key="3">
    <source>
        <dbReference type="Proteomes" id="UP000294911"/>
    </source>
</evidence>
<feature type="transmembrane region" description="Helical" evidence="1">
    <location>
        <begin position="68"/>
        <end position="90"/>
    </location>
</feature>
<dbReference type="InterPro" id="IPR025962">
    <property type="entry name" value="SdpI/YhfL"/>
</dbReference>
<dbReference type="RefSeq" id="WP_132875900.1">
    <property type="nucleotide sequence ID" value="NZ_SLXQ01000001.1"/>
</dbReference>
<dbReference type="Pfam" id="PF13630">
    <property type="entry name" value="SdpI"/>
    <property type="match status" value="1"/>
</dbReference>
<keyword evidence="3" id="KW-1185">Reference proteome</keyword>
<feature type="transmembrane region" description="Helical" evidence="1">
    <location>
        <begin position="21"/>
        <end position="42"/>
    </location>
</feature>
<dbReference type="EMBL" id="SLXQ01000001">
    <property type="protein sequence ID" value="TCP57418.1"/>
    <property type="molecule type" value="Genomic_DNA"/>
</dbReference>
<gene>
    <name evidence="2" type="ORF">EV191_1011373</name>
</gene>
<keyword evidence="1" id="KW-0812">Transmembrane</keyword>
<comment type="caution">
    <text evidence="2">The sequence shown here is derived from an EMBL/GenBank/DDBJ whole genome shotgun (WGS) entry which is preliminary data.</text>
</comment>
<dbReference type="Proteomes" id="UP000294911">
    <property type="component" value="Unassembled WGS sequence"/>
</dbReference>
<organism evidence="2 3">
    <name type="scientific">Tamaricihabitans halophyticus</name>
    <dbReference type="NCBI Taxonomy" id="1262583"/>
    <lineage>
        <taxon>Bacteria</taxon>
        <taxon>Bacillati</taxon>
        <taxon>Actinomycetota</taxon>
        <taxon>Actinomycetes</taxon>
        <taxon>Pseudonocardiales</taxon>
        <taxon>Pseudonocardiaceae</taxon>
        <taxon>Tamaricihabitans</taxon>
    </lineage>
</organism>
<reference evidence="2 3" key="1">
    <citation type="submission" date="2019-03" db="EMBL/GenBank/DDBJ databases">
        <title>Genomic Encyclopedia of Type Strains, Phase IV (KMG-IV): sequencing the most valuable type-strain genomes for metagenomic binning, comparative biology and taxonomic classification.</title>
        <authorList>
            <person name="Goeker M."/>
        </authorList>
    </citation>
    <scope>NUCLEOTIDE SEQUENCE [LARGE SCALE GENOMIC DNA]</scope>
    <source>
        <strain evidence="2 3">DSM 45765</strain>
    </source>
</reference>
<dbReference type="OrthoDB" id="3697642at2"/>
<sequence>MLLALTTAQQAADPAPLGVRILLAVSLCLGAVALGCAGWLGIRERLPRNRFIGVRTSASMRGDETFRVANRIAGPATLCGALVGLVTALIPLTMSNAAMQLTIWILGMLGMVGLALAGGILGHRAAQLVADNPPKPAGCSSCTGCAGAGCAALTN</sequence>
<evidence type="ECO:0000313" key="2">
    <source>
        <dbReference type="EMBL" id="TCP57418.1"/>
    </source>
</evidence>